<accession>A0A0N8PMN9</accession>
<dbReference type="AlphaFoldDB" id="A0A0N8PMN9"/>
<organism evidence="2 3">
    <name type="scientific">Thiohalorhabdus denitrificans</name>
    <dbReference type="NCBI Taxonomy" id="381306"/>
    <lineage>
        <taxon>Bacteria</taxon>
        <taxon>Pseudomonadati</taxon>
        <taxon>Pseudomonadota</taxon>
        <taxon>Gammaproteobacteria</taxon>
        <taxon>Thiohalorhabdales</taxon>
        <taxon>Thiohalorhabdaceae</taxon>
        <taxon>Thiohalorhabdus</taxon>
    </lineage>
</organism>
<evidence type="ECO:0000313" key="3">
    <source>
        <dbReference type="Proteomes" id="UP000183104"/>
    </source>
</evidence>
<evidence type="ECO:0000256" key="1">
    <source>
        <dbReference type="SAM" id="MobiDB-lite"/>
    </source>
</evidence>
<dbReference type="EMBL" id="FMUN01000001">
    <property type="protein sequence ID" value="SCX74842.1"/>
    <property type="molecule type" value="Genomic_DNA"/>
</dbReference>
<protein>
    <submittedName>
        <fullName evidence="2">Uncharacterized protein</fullName>
    </submittedName>
</protein>
<gene>
    <name evidence="2" type="ORF">SAMN05661077_0173</name>
</gene>
<dbReference type="OrthoDB" id="5772655at2"/>
<sequence length="70" mass="7695">MADQPDESDLPHKPQFASAPGQARKTATVEDSLAAAEELKPMVGQARRKARERRAALAKWGKMALPPEER</sequence>
<proteinExistence type="predicted"/>
<reference evidence="3" key="1">
    <citation type="submission" date="2016-10" db="EMBL/GenBank/DDBJ databases">
        <authorList>
            <person name="Varghese N."/>
        </authorList>
    </citation>
    <scope>NUCLEOTIDE SEQUENCE [LARGE SCALE GENOMIC DNA]</scope>
    <source>
        <strain evidence="3">HL 19</strain>
    </source>
</reference>
<evidence type="ECO:0000313" key="2">
    <source>
        <dbReference type="EMBL" id="SCX74842.1"/>
    </source>
</evidence>
<name>A0A0N8PMN9_9GAMM</name>
<feature type="region of interest" description="Disordered" evidence="1">
    <location>
        <begin position="1"/>
        <end position="30"/>
    </location>
</feature>
<dbReference type="STRING" id="381306.AN478_13380"/>
<dbReference type="Proteomes" id="UP000183104">
    <property type="component" value="Unassembled WGS sequence"/>
</dbReference>
<keyword evidence="3" id="KW-1185">Reference proteome</keyword>
<dbReference type="RefSeq" id="WP_054967098.1">
    <property type="nucleotide sequence ID" value="NZ_FMUN01000001.1"/>
</dbReference>